<reference evidence="1" key="2">
    <citation type="submission" date="2021-09" db="EMBL/GenBank/DDBJ databases">
        <authorList>
            <person name="Gilroy R."/>
        </authorList>
    </citation>
    <scope>NUCLEOTIDE SEQUENCE</scope>
    <source>
        <strain evidence="1">ChiGjej6B6-11269</strain>
    </source>
</reference>
<protein>
    <submittedName>
        <fullName evidence="1">Uncharacterized protein</fullName>
    </submittedName>
</protein>
<gene>
    <name evidence="1" type="ORF">K8U77_10730</name>
</gene>
<reference evidence="1" key="1">
    <citation type="journal article" date="2021" name="PeerJ">
        <title>Extensive microbial diversity within the chicken gut microbiome revealed by metagenomics and culture.</title>
        <authorList>
            <person name="Gilroy R."/>
            <person name="Ravi A."/>
            <person name="Getino M."/>
            <person name="Pursley I."/>
            <person name="Horton D.L."/>
            <person name="Alikhan N.F."/>
            <person name="Baker D."/>
            <person name="Gharbi K."/>
            <person name="Hall N."/>
            <person name="Watson M."/>
            <person name="Adriaenssens E.M."/>
            <person name="Foster-Nyarko E."/>
            <person name="Jarju S."/>
            <person name="Secka A."/>
            <person name="Antonio M."/>
            <person name="Oren A."/>
            <person name="Chaudhuri R.R."/>
            <person name="La Ragione R."/>
            <person name="Hildebrand F."/>
            <person name="Pallen M.J."/>
        </authorList>
    </citation>
    <scope>NUCLEOTIDE SEQUENCE</scope>
    <source>
        <strain evidence="1">ChiGjej6B6-11269</strain>
    </source>
</reference>
<name>A0A9D3A2J9_9ACTN</name>
<accession>A0A9D3A2J9</accession>
<comment type="caution">
    <text evidence="1">The sequence shown here is derived from an EMBL/GenBank/DDBJ whole genome shotgun (WGS) entry which is preliminary data.</text>
</comment>
<sequence>MVEVENECLAQGSACQNNTDNLGEMPHLRVMGGDELAQQCEKGTHGGYYTVVPLINSNSQ</sequence>
<evidence type="ECO:0000313" key="2">
    <source>
        <dbReference type="Proteomes" id="UP000786989"/>
    </source>
</evidence>
<dbReference type="AlphaFoldDB" id="A0A9D3A2J9"/>
<dbReference type="Proteomes" id="UP000786989">
    <property type="component" value="Unassembled WGS sequence"/>
</dbReference>
<organism evidence="1 2">
    <name type="scientific">Slackia equolifaciens</name>
    <dbReference type="NCBI Taxonomy" id="498718"/>
    <lineage>
        <taxon>Bacteria</taxon>
        <taxon>Bacillati</taxon>
        <taxon>Actinomycetota</taxon>
        <taxon>Coriobacteriia</taxon>
        <taxon>Eggerthellales</taxon>
        <taxon>Eggerthellaceae</taxon>
        <taxon>Slackia</taxon>
    </lineage>
</organism>
<evidence type="ECO:0000313" key="1">
    <source>
        <dbReference type="EMBL" id="HJF66570.1"/>
    </source>
</evidence>
<dbReference type="EMBL" id="DYWI01000204">
    <property type="protein sequence ID" value="HJF66570.1"/>
    <property type="molecule type" value="Genomic_DNA"/>
</dbReference>
<proteinExistence type="predicted"/>